<dbReference type="AlphaFoldDB" id="A0A6G1HWQ6"/>
<reference evidence="2" key="1">
    <citation type="journal article" date="2020" name="Stud. Mycol.">
        <title>101 Dothideomycetes genomes: a test case for predicting lifestyles and emergence of pathogens.</title>
        <authorList>
            <person name="Haridas S."/>
            <person name="Albert R."/>
            <person name="Binder M."/>
            <person name="Bloem J."/>
            <person name="Labutti K."/>
            <person name="Salamov A."/>
            <person name="Andreopoulos B."/>
            <person name="Baker S."/>
            <person name="Barry K."/>
            <person name="Bills G."/>
            <person name="Bluhm B."/>
            <person name="Cannon C."/>
            <person name="Castanera R."/>
            <person name="Culley D."/>
            <person name="Daum C."/>
            <person name="Ezra D."/>
            <person name="Gonzalez J."/>
            <person name="Henrissat B."/>
            <person name="Kuo A."/>
            <person name="Liang C."/>
            <person name="Lipzen A."/>
            <person name="Lutzoni F."/>
            <person name="Magnuson J."/>
            <person name="Mondo S."/>
            <person name="Nolan M."/>
            <person name="Ohm R."/>
            <person name="Pangilinan J."/>
            <person name="Park H.-J."/>
            <person name="Ramirez L."/>
            <person name="Alfaro M."/>
            <person name="Sun H."/>
            <person name="Tritt A."/>
            <person name="Yoshinaga Y."/>
            <person name="Zwiers L.-H."/>
            <person name="Turgeon B."/>
            <person name="Goodwin S."/>
            <person name="Spatafora J."/>
            <person name="Crous P."/>
            <person name="Grigoriev I."/>
        </authorList>
    </citation>
    <scope>NUCLEOTIDE SEQUENCE</scope>
    <source>
        <strain evidence="2">CBS 262.69</strain>
    </source>
</reference>
<protein>
    <recommendedName>
        <fullName evidence="1">DUF7924 domain-containing protein</fullName>
    </recommendedName>
</protein>
<evidence type="ECO:0000259" key="1">
    <source>
        <dbReference type="Pfam" id="PF25545"/>
    </source>
</evidence>
<proteinExistence type="predicted"/>
<dbReference type="InterPro" id="IPR057684">
    <property type="entry name" value="DUF7924"/>
</dbReference>
<dbReference type="EMBL" id="ML996695">
    <property type="protein sequence ID" value="KAF2400488.1"/>
    <property type="molecule type" value="Genomic_DNA"/>
</dbReference>
<dbReference type="Proteomes" id="UP000799640">
    <property type="component" value="Unassembled WGS sequence"/>
</dbReference>
<keyword evidence="3" id="KW-1185">Reference proteome</keyword>
<organism evidence="2 3">
    <name type="scientific">Trichodelitschia bisporula</name>
    <dbReference type="NCBI Taxonomy" id="703511"/>
    <lineage>
        <taxon>Eukaryota</taxon>
        <taxon>Fungi</taxon>
        <taxon>Dikarya</taxon>
        <taxon>Ascomycota</taxon>
        <taxon>Pezizomycotina</taxon>
        <taxon>Dothideomycetes</taxon>
        <taxon>Dothideomycetes incertae sedis</taxon>
        <taxon>Phaeotrichales</taxon>
        <taxon>Phaeotrichaceae</taxon>
        <taxon>Trichodelitschia</taxon>
    </lineage>
</organism>
<accession>A0A6G1HWQ6</accession>
<evidence type="ECO:0000313" key="3">
    <source>
        <dbReference type="Proteomes" id="UP000799640"/>
    </source>
</evidence>
<dbReference type="Pfam" id="PF25545">
    <property type="entry name" value="DUF7924"/>
    <property type="match status" value="1"/>
</dbReference>
<feature type="domain" description="DUF7924" evidence="1">
    <location>
        <begin position="103"/>
        <end position="260"/>
    </location>
</feature>
<name>A0A6G1HWQ6_9PEZI</name>
<gene>
    <name evidence="2" type="ORF">EJ06DRAFT_521946</name>
</gene>
<sequence length="286" mass="31521">MAATSPTTVRQVPTTVIDPADLFLEPYRVPADFDNIKVLIHHPDPTPLPPASPYDIDSLRAATLTNTPTSTNLGDMLSIIIGGPVLDKLRPIVPIYGRSHTWKPLEPTAPQTRPHMTIGLRRTASCENLTEALNEMGRAALPTIPMSDFVFPFASFEAVVSLRVARRANVHSGAHMILALRNLHVRACGEVSARQSFDDTTQAMTVSFTADVVEIMVHWTTRSPEGRLWFHATVAESWSTANRDAWFQASQAMRNIIAWQRAIRDVRANLAILQLAIMDGLATTVV</sequence>
<evidence type="ECO:0000313" key="2">
    <source>
        <dbReference type="EMBL" id="KAF2400488.1"/>
    </source>
</evidence>